<dbReference type="EMBL" id="FNZE01000001">
    <property type="protein sequence ID" value="SEI67188.1"/>
    <property type="molecule type" value="Genomic_DNA"/>
</dbReference>
<dbReference type="Proteomes" id="UP000242930">
    <property type="component" value="Unassembled WGS sequence"/>
</dbReference>
<dbReference type="SUPFAM" id="SSF53254">
    <property type="entry name" value="Phosphoglycerate mutase-like"/>
    <property type="match status" value="1"/>
</dbReference>
<name>A0A1H6SGU9_9PSED</name>
<gene>
    <name evidence="1" type="ORF">SAMN05216201_101444</name>
</gene>
<accession>A0A1H6SGU9</accession>
<sequence length="186" mass="20761">MQITLARHGKPDLKLDSWVAPMAMPDWLRHYDQAGIVAGEAPATTLAQAAAAGVLASSTLPRCVQSAQRLAPGREFLREALFCEAELPYPHWLYPKLPPLAWEALFRLAWFYGLSALARPRLATELRAHEAAQRLIQLAREHDSVFLVGHGLMILLIARELLALGWRGPKRPVSGYWQCSVYRASD</sequence>
<reference evidence="2" key="1">
    <citation type="submission" date="2016-10" db="EMBL/GenBank/DDBJ databases">
        <authorList>
            <person name="Varghese N."/>
            <person name="Submissions S."/>
        </authorList>
    </citation>
    <scope>NUCLEOTIDE SEQUENCE [LARGE SCALE GENOMIC DNA]</scope>
    <source>
        <strain evidence="2">LMG 25967</strain>
    </source>
</reference>
<dbReference type="Gene3D" id="3.40.50.1240">
    <property type="entry name" value="Phosphoglycerate mutase-like"/>
    <property type="match status" value="1"/>
</dbReference>
<protein>
    <submittedName>
        <fullName evidence="1">Broad specificity phosphatase PhoE</fullName>
    </submittedName>
</protein>
<dbReference type="InterPro" id="IPR029033">
    <property type="entry name" value="His_PPase_superfam"/>
</dbReference>
<dbReference type="RefSeq" id="WP_090306215.1">
    <property type="nucleotide sequence ID" value="NZ_FNZE01000001.1"/>
</dbReference>
<dbReference type="AlphaFoldDB" id="A0A1H6SGU9"/>
<evidence type="ECO:0000313" key="2">
    <source>
        <dbReference type="Proteomes" id="UP000242930"/>
    </source>
</evidence>
<dbReference type="OrthoDB" id="9156506at2"/>
<keyword evidence="2" id="KW-1185">Reference proteome</keyword>
<dbReference type="STRING" id="915471.SAMN05216201_101444"/>
<proteinExistence type="predicted"/>
<evidence type="ECO:0000313" key="1">
    <source>
        <dbReference type="EMBL" id="SEI67188.1"/>
    </source>
</evidence>
<organism evidence="1 2">
    <name type="scientific">Pseudomonas linyingensis</name>
    <dbReference type="NCBI Taxonomy" id="915471"/>
    <lineage>
        <taxon>Bacteria</taxon>
        <taxon>Pseudomonadati</taxon>
        <taxon>Pseudomonadota</taxon>
        <taxon>Gammaproteobacteria</taxon>
        <taxon>Pseudomonadales</taxon>
        <taxon>Pseudomonadaceae</taxon>
        <taxon>Pseudomonas</taxon>
    </lineage>
</organism>